<feature type="domain" description="DUF7770" evidence="1">
    <location>
        <begin position="64"/>
        <end position="212"/>
    </location>
</feature>
<dbReference type="InterPro" id="IPR056672">
    <property type="entry name" value="DUF7770"/>
</dbReference>
<evidence type="ECO:0000313" key="2">
    <source>
        <dbReference type="EMBL" id="CAL1700402.1"/>
    </source>
</evidence>
<protein>
    <recommendedName>
        <fullName evidence="1">DUF7770 domain-containing protein</fullName>
    </recommendedName>
</protein>
<dbReference type="EMBL" id="OZ037945">
    <property type="protein sequence ID" value="CAL1700402.1"/>
    <property type="molecule type" value="Genomic_DNA"/>
</dbReference>
<organism evidence="2 3">
    <name type="scientific">Somion occarium</name>
    <dbReference type="NCBI Taxonomy" id="3059160"/>
    <lineage>
        <taxon>Eukaryota</taxon>
        <taxon>Fungi</taxon>
        <taxon>Dikarya</taxon>
        <taxon>Basidiomycota</taxon>
        <taxon>Agaricomycotina</taxon>
        <taxon>Agaricomycetes</taxon>
        <taxon>Polyporales</taxon>
        <taxon>Cerrenaceae</taxon>
        <taxon>Somion</taxon>
    </lineage>
</organism>
<keyword evidence="3" id="KW-1185">Reference proteome</keyword>
<proteinExistence type="predicted"/>
<dbReference type="Proteomes" id="UP001497453">
    <property type="component" value="Chromosome 2"/>
</dbReference>
<accession>A0ABP1D035</accession>
<dbReference type="Pfam" id="PF24968">
    <property type="entry name" value="DUF7770"/>
    <property type="match status" value="1"/>
</dbReference>
<sequence length="213" mass="23700">MNPSPPPKAFATVFKELTATQPVIPGGISDTKSYHSIAVSDESAAAVVFEVIVVCSTSTQIIYSPQNMNGESGTSYHFRIFCVFDDDESVELQAFRISVTSGITNMMVLERHYRVTDKSVLSEHAMQCRKDQTFTVQQIIDHLIVVKKRHQYRFDRATGSGCRYWCNVVVKDLEDLGLLPEGSAAATEQWGNEVAEMDRASMNVPATQGTFYD</sequence>
<evidence type="ECO:0000259" key="1">
    <source>
        <dbReference type="Pfam" id="PF24968"/>
    </source>
</evidence>
<reference evidence="3" key="1">
    <citation type="submission" date="2024-04" db="EMBL/GenBank/DDBJ databases">
        <authorList>
            <person name="Shaw F."/>
            <person name="Minotto A."/>
        </authorList>
    </citation>
    <scope>NUCLEOTIDE SEQUENCE [LARGE SCALE GENOMIC DNA]</scope>
</reference>
<gene>
    <name evidence="2" type="ORF">GFSPODELE1_LOCUS3130</name>
</gene>
<name>A0ABP1D035_9APHY</name>
<evidence type="ECO:0000313" key="3">
    <source>
        <dbReference type="Proteomes" id="UP001497453"/>
    </source>
</evidence>